<accession>A0A0D1IWS4</accession>
<reference evidence="1 2" key="1">
    <citation type="submission" date="2014-12" db="EMBL/GenBank/DDBJ databases">
        <title>Comparative genome analysis of Bacillus coagulans HM-08, Clostridium butyricum HM-68, Bacillus subtilis HM-66 and Bacillus licheniformis BL-09.</title>
        <authorList>
            <person name="Zhang H."/>
        </authorList>
    </citation>
    <scope>NUCLEOTIDE SEQUENCE [LARGE SCALE GENOMIC DNA]</scope>
    <source>
        <strain evidence="1 2">HM-66</strain>
    </source>
</reference>
<dbReference type="EMBL" id="JXBC01000014">
    <property type="protein sequence ID" value="KIU04434.1"/>
    <property type="molecule type" value="Genomic_DNA"/>
</dbReference>
<dbReference type="Proteomes" id="UP000032247">
    <property type="component" value="Unassembled WGS sequence"/>
</dbReference>
<dbReference type="PATRIC" id="fig|1423.173.peg.4881"/>
<proteinExistence type="predicted"/>
<evidence type="ECO:0000313" key="1">
    <source>
        <dbReference type="EMBL" id="KIU04434.1"/>
    </source>
</evidence>
<name>A0A0D1IWS4_BACIU</name>
<gene>
    <name evidence="1" type="ORF">SC09_contig8orf00074</name>
</gene>
<sequence>MKKAVVIDVLTAPKFNFDEGLWEVEVVYKDSINNQEKTSLFVKTKADALKIRKGFILPVKE</sequence>
<comment type="caution">
    <text evidence="1">The sequence shown here is derived from an EMBL/GenBank/DDBJ whole genome shotgun (WGS) entry which is preliminary data.</text>
</comment>
<evidence type="ECO:0000313" key="2">
    <source>
        <dbReference type="Proteomes" id="UP000032247"/>
    </source>
</evidence>
<protein>
    <submittedName>
        <fullName evidence="1">Uncharacterized protein</fullName>
    </submittedName>
</protein>
<organism evidence="1 2">
    <name type="scientific">Bacillus subtilis</name>
    <dbReference type="NCBI Taxonomy" id="1423"/>
    <lineage>
        <taxon>Bacteria</taxon>
        <taxon>Bacillati</taxon>
        <taxon>Bacillota</taxon>
        <taxon>Bacilli</taxon>
        <taxon>Bacillales</taxon>
        <taxon>Bacillaceae</taxon>
        <taxon>Bacillus</taxon>
    </lineage>
</organism>
<dbReference type="AlphaFoldDB" id="A0A0D1IWS4"/>